<organism evidence="2 3">
    <name type="scientific">Plasmodium ovale wallikeri</name>
    <dbReference type="NCBI Taxonomy" id="864142"/>
    <lineage>
        <taxon>Eukaryota</taxon>
        <taxon>Sar</taxon>
        <taxon>Alveolata</taxon>
        <taxon>Apicomplexa</taxon>
        <taxon>Aconoidasida</taxon>
        <taxon>Haemosporida</taxon>
        <taxon>Plasmodiidae</taxon>
        <taxon>Plasmodium</taxon>
        <taxon>Plasmodium (Plasmodium)</taxon>
    </lineage>
</organism>
<evidence type="ECO:0000313" key="3">
    <source>
        <dbReference type="Proteomes" id="UP000078555"/>
    </source>
</evidence>
<protein>
    <submittedName>
        <fullName evidence="2">Uncharacterized protein</fullName>
    </submittedName>
</protein>
<sequence length="74" mass="9195">MHSTEKENREIKRKKIKEKKKEKRKEKKKEKKKRKRGALKREVFSHFYVINLSQIKELTKLNRAHFIRVYPPFT</sequence>
<evidence type="ECO:0000256" key="1">
    <source>
        <dbReference type="SAM" id="MobiDB-lite"/>
    </source>
</evidence>
<gene>
    <name evidence="2" type="ORF">POVWA1_001540</name>
</gene>
<evidence type="ECO:0000313" key="2">
    <source>
        <dbReference type="EMBL" id="SBT30490.1"/>
    </source>
</evidence>
<name>A0A1A8YG20_PLAOA</name>
<dbReference type="Proteomes" id="UP000078555">
    <property type="component" value="Unassembled WGS sequence"/>
</dbReference>
<dbReference type="AlphaFoldDB" id="A0A1A8YG20"/>
<accession>A0A1A8YG20</accession>
<feature type="region of interest" description="Disordered" evidence="1">
    <location>
        <begin position="1"/>
        <end position="38"/>
    </location>
</feature>
<feature type="compositionally biased region" description="Basic and acidic residues" evidence="1">
    <location>
        <begin position="1"/>
        <end position="10"/>
    </location>
</feature>
<keyword evidence="3" id="KW-1185">Reference proteome</keyword>
<feature type="compositionally biased region" description="Basic residues" evidence="1">
    <location>
        <begin position="11"/>
        <end position="38"/>
    </location>
</feature>
<reference evidence="3" key="1">
    <citation type="submission" date="2016-05" db="EMBL/GenBank/DDBJ databases">
        <authorList>
            <person name="Naeem Raeece"/>
        </authorList>
    </citation>
    <scope>NUCLEOTIDE SEQUENCE [LARGE SCALE GENOMIC DNA]</scope>
</reference>
<dbReference type="EMBL" id="FLRD01000002">
    <property type="protein sequence ID" value="SBT30490.1"/>
    <property type="molecule type" value="Genomic_DNA"/>
</dbReference>
<proteinExistence type="predicted"/>